<dbReference type="Proteomes" id="UP000193067">
    <property type="component" value="Unassembled WGS sequence"/>
</dbReference>
<evidence type="ECO:0000313" key="3">
    <source>
        <dbReference type="Proteomes" id="UP000193067"/>
    </source>
</evidence>
<organism evidence="2 3">
    <name type="scientific">Trametes coccinea (strain BRFM310)</name>
    <name type="common">Pycnoporus coccineus</name>
    <dbReference type="NCBI Taxonomy" id="1353009"/>
    <lineage>
        <taxon>Eukaryota</taxon>
        <taxon>Fungi</taxon>
        <taxon>Dikarya</taxon>
        <taxon>Basidiomycota</taxon>
        <taxon>Agaricomycotina</taxon>
        <taxon>Agaricomycetes</taxon>
        <taxon>Polyporales</taxon>
        <taxon>Polyporaceae</taxon>
        <taxon>Trametes</taxon>
    </lineage>
</organism>
<dbReference type="EMBL" id="KZ084156">
    <property type="protein sequence ID" value="OSC97146.1"/>
    <property type="molecule type" value="Genomic_DNA"/>
</dbReference>
<feature type="compositionally biased region" description="Basic and acidic residues" evidence="1">
    <location>
        <begin position="296"/>
        <end position="312"/>
    </location>
</feature>
<feature type="region of interest" description="Disordered" evidence="1">
    <location>
        <begin position="284"/>
        <end position="451"/>
    </location>
</feature>
<evidence type="ECO:0000313" key="2">
    <source>
        <dbReference type="EMBL" id="OSC97146.1"/>
    </source>
</evidence>
<feature type="compositionally biased region" description="Low complexity" evidence="1">
    <location>
        <begin position="406"/>
        <end position="422"/>
    </location>
</feature>
<accession>A0A1Y2I7M6</accession>
<dbReference type="STRING" id="1353009.A0A1Y2I7M6"/>
<dbReference type="OrthoDB" id="3267748at2759"/>
<gene>
    <name evidence="2" type="ORF">PYCCODRAFT_1462059</name>
</gene>
<dbReference type="AlphaFoldDB" id="A0A1Y2I7M6"/>
<sequence length="703" mass="77810">MSHKTAKSSKRTSTEAAAAAPEHVAFNGTSEVLEANGELLSPYSLPPPEPVQKGPKRTRRTPKNPIAAAASDSALSTKWGMAEYERLVETGGSRRVTRTYAHAARSGVSGGEEKLTEKGTKTSIGSNQLDSSPTVANIESPDPNEQDRPESRPQTEELRPEEDCASRMESRQDGSTHKSTQLRQDGSTGEEWTQVSGSKSGMLLARPALPVTNRRFPSWFDLYTDNRSFVEDFWQEVESSASDTDEEDLGMAIQASLQTFAAEQQSEKGVLHAMAVIVEVQPDEENVRPAGPDGRFTAEQKGKNIHRERSQREFLTQFVAHTPEPEPKPHTTGSRIKRETHSEERVPKPSRARNKAATAFQRDSSQIPDGGWFRATTEAGGGGDRSPPSSSSSSSSSDHGSEDSDSTSSSGPTVSTSSTESSSSEDDAASRRAGKSVHAKKHRKQQKDDRKIMRKALSGVKIKTPFVWDGTADLDVFDQWTYEIDTWAELNGLPDRVIVKLMIQFMKGGASRFFMRHVATRQSDWTVKLLYEALFDYCFPTDYKARLRTRLEQSTQGRSRVRDFVRDIQQLAYEKKRLTPKPGARNAHSLAKYPDDPGEGLVLEGTVLNRTKERRFATSASPRRGISVTRRGKATTHERIALRYPRVSAGRVSVRRNYRAKNATAFVLKAAVSPVRTQGIRVAIARPGRRQKHQGDLACKQAQ</sequence>
<feature type="region of interest" description="Disordered" evidence="1">
    <location>
        <begin position="1"/>
        <end position="74"/>
    </location>
</feature>
<feature type="compositionally biased region" description="Basic residues" evidence="1">
    <location>
        <begin position="432"/>
        <end position="445"/>
    </location>
</feature>
<feature type="compositionally biased region" description="Basic and acidic residues" evidence="1">
    <location>
        <begin position="145"/>
        <end position="176"/>
    </location>
</feature>
<feature type="region of interest" description="Disordered" evidence="1">
    <location>
        <begin position="577"/>
        <end position="597"/>
    </location>
</feature>
<keyword evidence="3" id="KW-1185">Reference proteome</keyword>
<evidence type="ECO:0008006" key="4">
    <source>
        <dbReference type="Google" id="ProtNLM"/>
    </source>
</evidence>
<feature type="compositionally biased region" description="Basic residues" evidence="1">
    <location>
        <begin position="1"/>
        <end position="10"/>
    </location>
</feature>
<feature type="region of interest" description="Disordered" evidence="1">
    <location>
        <begin position="615"/>
        <end position="635"/>
    </location>
</feature>
<feature type="compositionally biased region" description="Low complexity" evidence="1">
    <location>
        <begin position="385"/>
        <end position="398"/>
    </location>
</feature>
<name>A0A1Y2I7M6_TRAC3</name>
<feature type="compositionally biased region" description="Basic and acidic residues" evidence="1">
    <location>
        <begin position="111"/>
        <end position="120"/>
    </location>
</feature>
<feature type="compositionally biased region" description="Basic and acidic residues" evidence="1">
    <location>
        <begin position="336"/>
        <end position="347"/>
    </location>
</feature>
<feature type="compositionally biased region" description="Polar residues" evidence="1">
    <location>
        <begin position="121"/>
        <end position="137"/>
    </location>
</feature>
<feature type="region of interest" description="Disordered" evidence="1">
    <location>
        <begin position="90"/>
        <end position="206"/>
    </location>
</feature>
<proteinExistence type="predicted"/>
<evidence type="ECO:0000256" key="1">
    <source>
        <dbReference type="SAM" id="MobiDB-lite"/>
    </source>
</evidence>
<feature type="compositionally biased region" description="Polar residues" evidence="1">
    <location>
        <begin position="177"/>
        <end position="199"/>
    </location>
</feature>
<reference evidence="2 3" key="1">
    <citation type="journal article" date="2015" name="Biotechnol. Biofuels">
        <title>Enhanced degradation of softwood versus hardwood by the white-rot fungus Pycnoporus coccineus.</title>
        <authorList>
            <person name="Couturier M."/>
            <person name="Navarro D."/>
            <person name="Chevret D."/>
            <person name="Henrissat B."/>
            <person name="Piumi F."/>
            <person name="Ruiz-Duenas F.J."/>
            <person name="Martinez A.T."/>
            <person name="Grigoriev I.V."/>
            <person name="Riley R."/>
            <person name="Lipzen A."/>
            <person name="Berrin J.G."/>
            <person name="Master E.R."/>
            <person name="Rosso M.N."/>
        </authorList>
    </citation>
    <scope>NUCLEOTIDE SEQUENCE [LARGE SCALE GENOMIC DNA]</scope>
    <source>
        <strain evidence="2 3">BRFM310</strain>
    </source>
</reference>
<protein>
    <recommendedName>
        <fullName evidence="4">Retrotransposon gag domain-containing protein</fullName>
    </recommendedName>
</protein>